<feature type="transmembrane region" description="Helical" evidence="1">
    <location>
        <begin position="38"/>
        <end position="54"/>
    </location>
</feature>
<gene>
    <name evidence="2" type="ORF">UFOVP733_39</name>
    <name evidence="3" type="ORF">UFOVP743_20</name>
</gene>
<evidence type="ECO:0000313" key="2">
    <source>
        <dbReference type="EMBL" id="CAB4161279.1"/>
    </source>
</evidence>
<accession>A0A6J7X629</accession>
<dbReference type="EMBL" id="LR798336">
    <property type="protein sequence ID" value="CAB5224866.1"/>
    <property type="molecule type" value="Genomic_DNA"/>
</dbReference>
<sequence length="61" mass="7273">MKETLSMLMDVFDLILPIIALFMFPYFMSHADFKSYKWWLFVTFLACVILKSIVKEAIPYD</sequence>
<keyword evidence="1" id="KW-1133">Transmembrane helix</keyword>
<proteinExistence type="predicted"/>
<protein>
    <submittedName>
        <fullName evidence="3">Uncharacterized protein</fullName>
    </submittedName>
</protein>
<organism evidence="3">
    <name type="scientific">uncultured Caudovirales phage</name>
    <dbReference type="NCBI Taxonomy" id="2100421"/>
    <lineage>
        <taxon>Viruses</taxon>
        <taxon>Duplodnaviria</taxon>
        <taxon>Heunggongvirae</taxon>
        <taxon>Uroviricota</taxon>
        <taxon>Caudoviricetes</taxon>
        <taxon>Peduoviridae</taxon>
        <taxon>Maltschvirus</taxon>
        <taxon>Maltschvirus maltsch</taxon>
    </lineage>
</organism>
<evidence type="ECO:0000313" key="3">
    <source>
        <dbReference type="EMBL" id="CAB5224866.1"/>
    </source>
</evidence>
<reference evidence="3" key="1">
    <citation type="submission" date="2020-05" db="EMBL/GenBank/DDBJ databases">
        <authorList>
            <person name="Chiriac C."/>
            <person name="Salcher M."/>
            <person name="Ghai R."/>
            <person name="Kavagutti S V."/>
        </authorList>
    </citation>
    <scope>NUCLEOTIDE SEQUENCE</scope>
</reference>
<evidence type="ECO:0000256" key="1">
    <source>
        <dbReference type="SAM" id="Phobius"/>
    </source>
</evidence>
<feature type="transmembrane region" description="Helical" evidence="1">
    <location>
        <begin position="7"/>
        <end position="26"/>
    </location>
</feature>
<name>A0A6J7X629_9CAUD</name>
<keyword evidence="1" id="KW-0812">Transmembrane</keyword>
<dbReference type="EMBL" id="LR796712">
    <property type="protein sequence ID" value="CAB4161279.1"/>
    <property type="molecule type" value="Genomic_DNA"/>
</dbReference>
<keyword evidence="1" id="KW-0472">Membrane</keyword>